<evidence type="ECO:0000313" key="2">
    <source>
        <dbReference type="Proteomes" id="UP000253834"/>
    </source>
</evidence>
<dbReference type="Proteomes" id="UP000253834">
    <property type="component" value="Chromosome"/>
</dbReference>
<proteinExistence type="predicted"/>
<reference evidence="1 2" key="1">
    <citation type="submission" date="2017-07" db="EMBL/GenBank/DDBJ databases">
        <title>Isolation and development of strain Bacillus megaterium SR7 for enhanced growth and metabolite production under supercritical carbon dioxide.</title>
        <authorList>
            <person name="Freedman A.J.E."/>
            <person name="Peet K.C."/>
            <person name="Boock J.T."/>
            <person name="Penn K."/>
            <person name="Prather K.L.J."/>
            <person name="Thompson J.R."/>
        </authorList>
    </citation>
    <scope>NUCLEOTIDE SEQUENCE [LARGE SCALE GENOMIC DNA]</scope>
    <source>
        <strain evidence="1 2">SR7</strain>
    </source>
</reference>
<sequence length="98" mass="10587">MLYAGVAGATRENGVIFRNVKVEKGSKATDWTPAPEDIDTQINGLDGRISTAESTITQQAGLIESKVSRDTYTVDKIPYKLTLTAGQNKQTSIQQIAT</sequence>
<gene>
    <name evidence="1" type="ORF">CIB87_00010</name>
</gene>
<dbReference type="RefSeq" id="WP_310883833.1">
    <property type="nucleotide sequence ID" value="NZ_CP022674.1"/>
</dbReference>
<dbReference type="AlphaFoldDB" id="A0AA86IAF3"/>
<name>A0AA86IAF3_PRIMG</name>
<protein>
    <submittedName>
        <fullName evidence="1">Uncharacterized protein</fullName>
    </submittedName>
</protein>
<accession>A0AA86IAF3</accession>
<evidence type="ECO:0000313" key="1">
    <source>
        <dbReference type="EMBL" id="AXI32679.1"/>
    </source>
</evidence>
<organism evidence="1 2">
    <name type="scientific">Priestia megaterium</name>
    <name type="common">Bacillus megaterium</name>
    <dbReference type="NCBI Taxonomy" id="1404"/>
    <lineage>
        <taxon>Bacteria</taxon>
        <taxon>Bacillati</taxon>
        <taxon>Bacillota</taxon>
        <taxon>Bacilli</taxon>
        <taxon>Bacillales</taxon>
        <taxon>Bacillaceae</taxon>
        <taxon>Priestia</taxon>
    </lineage>
</organism>
<dbReference type="EMBL" id="CP022674">
    <property type="protein sequence ID" value="AXI32679.1"/>
    <property type="molecule type" value="Genomic_DNA"/>
</dbReference>